<protein>
    <submittedName>
        <fullName evidence="1">Uncharacterized protein</fullName>
    </submittedName>
</protein>
<dbReference type="KEGG" id="nsl:BOX37_28800"/>
<gene>
    <name evidence="1" type="ORF">BOX37_28800</name>
</gene>
<dbReference type="RefSeq" id="WP_071930440.1">
    <property type="nucleotide sequence ID" value="NZ_CP018082.1"/>
</dbReference>
<evidence type="ECO:0000313" key="1">
    <source>
        <dbReference type="EMBL" id="APE37270.1"/>
    </source>
</evidence>
<evidence type="ECO:0000313" key="2">
    <source>
        <dbReference type="Proteomes" id="UP000183810"/>
    </source>
</evidence>
<keyword evidence="2" id="KW-1185">Reference proteome</keyword>
<accession>A0A1J0VZ37</accession>
<name>A0A1J0VZ37_9NOCA</name>
<sequence length="83" mass="8510">MDAQVRRVGALREVGEGGDQFVGGGRRLPAHGAQDQIVDAEVQQDVGDAGDESGVGIETRAAGFADLARGDPDSRDSASLICS</sequence>
<dbReference type="AlphaFoldDB" id="A0A1J0VZ37"/>
<dbReference type="Proteomes" id="UP000183810">
    <property type="component" value="Chromosome"/>
</dbReference>
<dbReference type="EMBL" id="CP018082">
    <property type="protein sequence ID" value="APE37270.1"/>
    <property type="molecule type" value="Genomic_DNA"/>
</dbReference>
<reference evidence="1" key="1">
    <citation type="submission" date="2016-11" db="EMBL/GenBank/DDBJ databases">
        <authorList>
            <person name="Jaros S."/>
            <person name="Januszkiewicz K."/>
            <person name="Wedrychowicz H."/>
        </authorList>
    </citation>
    <scope>NUCLEOTIDE SEQUENCE [LARGE SCALE GENOMIC DNA]</scope>
    <source>
        <strain evidence="1">Y48</strain>
    </source>
</reference>
<proteinExistence type="predicted"/>
<organism evidence="1 2">
    <name type="scientific">Nocardia mangyaensis</name>
    <dbReference type="NCBI Taxonomy" id="2213200"/>
    <lineage>
        <taxon>Bacteria</taxon>
        <taxon>Bacillati</taxon>
        <taxon>Actinomycetota</taxon>
        <taxon>Actinomycetes</taxon>
        <taxon>Mycobacteriales</taxon>
        <taxon>Nocardiaceae</taxon>
        <taxon>Nocardia</taxon>
    </lineage>
</organism>